<evidence type="ECO:0008006" key="3">
    <source>
        <dbReference type="Google" id="ProtNLM"/>
    </source>
</evidence>
<organism evidence="1 2">
    <name type="scientific">Periplaneta americana</name>
    <name type="common">American cockroach</name>
    <name type="synonym">Blatta americana</name>
    <dbReference type="NCBI Taxonomy" id="6978"/>
    <lineage>
        <taxon>Eukaryota</taxon>
        <taxon>Metazoa</taxon>
        <taxon>Ecdysozoa</taxon>
        <taxon>Arthropoda</taxon>
        <taxon>Hexapoda</taxon>
        <taxon>Insecta</taxon>
        <taxon>Pterygota</taxon>
        <taxon>Neoptera</taxon>
        <taxon>Polyneoptera</taxon>
        <taxon>Dictyoptera</taxon>
        <taxon>Blattodea</taxon>
        <taxon>Blattoidea</taxon>
        <taxon>Blattidae</taxon>
        <taxon>Blattinae</taxon>
        <taxon>Periplaneta</taxon>
    </lineage>
</organism>
<sequence>MEAAQNDNNHLLQTIQEEEIQMVLKKKNRPTAPGPDGIGYNLIKMMPQEWIHHLAMAYTQILHSGDIPPTWKEIYTHPILKPNTAGHQATDYRPISLLNTLRKIFEKIIHDRLTFYLERMHLWPATQFGFRKGFNTTFNI</sequence>
<evidence type="ECO:0000313" key="2">
    <source>
        <dbReference type="Proteomes" id="UP001148838"/>
    </source>
</evidence>
<accession>A0ABQ8SPH8</accession>
<evidence type="ECO:0000313" key="1">
    <source>
        <dbReference type="EMBL" id="KAJ4436079.1"/>
    </source>
</evidence>
<keyword evidence="2" id="KW-1185">Reference proteome</keyword>
<proteinExistence type="predicted"/>
<reference evidence="1 2" key="1">
    <citation type="journal article" date="2022" name="Allergy">
        <title>Genome assembly and annotation of Periplaneta americana reveal a comprehensive cockroach allergen profile.</title>
        <authorList>
            <person name="Wang L."/>
            <person name="Xiong Q."/>
            <person name="Saelim N."/>
            <person name="Wang L."/>
            <person name="Nong W."/>
            <person name="Wan A.T."/>
            <person name="Shi M."/>
            <person name="Liu X."/>
            <person name="Cao Q."/>
            <person name="Hui J.H.L."/>
            <person name="Sookrung N."/>
            <person name="Leung T.F."/>
            <person name="Tungtrongchitr A."/>
            <person name="Tsui S.K.W."/>
        </authorList>
    </citation>
    <scope>NUCLEOTIDE SEQUENCE [LARGE SCALE GENOMIC DNA]</scope>
    <source>
        <strain evidence="1">PWHHKU_190912</strain>
    </source>
</reference>
<gene>
    <name evidence="1" type="ORF">ANN_18706</name>
</gene>
<comment type="caution">
    <text evidence="1">The sequence shown here is derived from an EMBL/GenBank/DDBJ whole genome shotgun (WGS) entry which is preliminary data.</text>
</comment>
<name>A0ABQ8SPH8_PERAM</name>
<dbReference type="PANTHER" id="PTHR19446">
    <property type="entry name" value="REVERSE TRANSCRIPTASES"/>
    <property type="match status" value="1"/>
</dbReference>
<dbReference type="EMBL" id="JAJSOF020000023">
    <property type="protein sequence ID" value="KAJ4436079.1"/>
    <property type="molecule type" value="Genomic_DNA"/>
</dbReference>
<dbReference type="Proteomes" id="UP001148838">
    <property type="component" value="Unassembled WGS sequence"/>
</dbReference>
<protein>
    <recommendedName>
        <fullName evidence="3">Reverse transcriptase domain-containing protein</fullName>
    </recommendedName>
</protein>